<dbReference type="EMBL" id="CAJC01000137">
    <property type="protein sequence ID" value="CCI53016.1"/>
    <property type="molecule type" value="Genomic_DNA"/>
</dbReference>
<keyword evidence="1" id="KW-0067">ATP-binding</keyword>
<name>A0A077M6W0_9MICO</name>
<dbReference type="GO" id="GO:0043139">
    <property type="term" value="F:5'-3' DNA helicase activity"/>
    <property type="evidence" value="ECO:0007669"/>
    <property type="project" value="TreeGrafter"/>
</dbReference>
<dbReference type="Proteomes" id="UP000035720">
    <property type="component" value="Unassembled WGS sequence"/>
</dbReference>
<proteinExistence type="predicted"/>
<evidence type="ECO:0000313" key="2">
    <source>
        <dbReference type="Proteomes" id="UP000035720"/>
    </source>
</evidence>
<keyword evidence="1" id="KW-0378">Hydrolase</keyword>
<dbReference type="RefSeq" id="WP_048545331.1">
    <property type="nucleotide sequence ID" value="NZ_HF571038.1"/>
</dbReference>
<gene>
    <name evidence="1" type="ORF">BN13_280013</name>
</gene>
<organism evidence="1 2">
    <name type="scientific">Nostocoides jenkinsii Ben 74</name>
    <dbReference type="NCBI Taxonomy" id="1193518"/>
    <lineage>
        <taxon>Bacteria</taxon>
        <taxon>Bacillati</taxon>
        <taxon>Actinomycetota</taxon>
        <taxon>Actinomycetes</taxon>
        <taxon>Micrococcales</taxon>
        <taxon>Intrasporangiaceae</taxon>
        <taxon>Nostocoides</taxon>
    </lineage>
</organism>
<keyword evidence="1" id="KW-0347">Helicase</keyword>
<dbReference type="STRING" id="1193518.BN13_280013"/>
<reference evidence="1 2" key="1">
    <citation type="journal article" date="2013" name="ISME J.">
        <title>A metabolic model for members of the genus Tetrasphaera involved in enhanced biological phosphorus removal.</title>
        <authorList>
            <person name="Kristiansen R."/>
            <person name="Nguyen H.T.T."/>
            <person name="Saunders A.M."/>
            <person name="Nielsen J.L."/>
            <person name="Wimmer R."/>
            <person name="Le V.Q."/>
            <person name="McIlroy S.J."/>
            <person name="Petrovski S."/>
            <person name="Seviour R.J."/>
            <person name="Calteau A."/>
            <person name="Nielsen K.L."/>
            <person name="Nielsen P.H."/>
        </authorList>
    </citation>
    <scope>NUCLEOTIDE SEQUENCE [LARGE SCALE GENOMIC DNA]</scope>
    <source>
        <strain evidence="1 2">Ben 74</strain>
    </source>
</reference>
<protein>
    <submittedName>
        <fullName evidence="1">Putative Superfamily I DNA and RNA helicase and helicase subunits-like protein</fullName>
    </submittedName>
</protein>
<dbReference type="Pfam" id="PF13604">
    <property type="entry name" value="AAA_30"/>
    <property type="match status" value="1"/>
</dbReference>
<dbReference type="InterPro" id="IPR050534">
    <property type="entry name" value="Coronavir_polyprotein_1ab"/>
</dbReference>
<dbReference type="PANTHER" id="PTHR43788:SF8">
    <property type="entry name" value="DNA-BINDING PROTEIN SMUBP-2"/>
    <property type="match status" value="1"/>
</dbReference>
<accession>A0A077M6W0</accession>
<comment type="caution">
    <text evidence="1">The sequence shown here is derived from an EMBL/GenBank/DDBJ whole genome shotgun (WGS) entry which is preliminary data.</text>
</comment>
<keyword evidence="2" id="KW-1185">Reference proteome</keyword>
<evidence type="ECO:0000313" key="1">
    <source>
        <dbReference type="EMBL" id="CCI53016.1"/>
    </source>
</evidence>
<dbReference type="SUPFAM" id="SSF52540">
    <property type="entry name" value="P-loop containing nucleoside triphosphate hydrolases"/>
    <property type="match status" value="1"/>
</dbReference>
<sequence>MKFNPDLIPVPVAAAAEDSSPGEAWEPPPLEAGSVTAQVVASVWRGERCVIVNSPPGGGKSRLLTHAAVWLALKAGLSVYVAAFTTAQQDALLARLAEIAPAGSVSKRTAHGPGHITVSTIAAAAYDAAKGDREFDVILVDEAYQLTVTDVMNAASGAEQIVLVGDPGQIGPVVTANTTAWDGMAVPPHTPSPTAFAKDAHLNPLILNLPDTWRFGTETVELLVPLYPFRFGTMASPPLIFDALGDVLPEIGQAAVATMGDLADLAVAHLGMALSTQPWGRRSTVASDVAVVVSRAAHERELLAMFGGMGHTDITVGTADKLQGGQWPVVIALDPIAGEETFGGHQTSMGRLVVMTSRHSARLTWAHSPAATTRLADEVGGLPTHVRRFLEAKPAFPSTLRSHTP</sequence>
<dbReference type="AlphaFoldDB" id="A0A077M6W0"/>
<dbReference type="PANTHER" id="PTHR43788">
    <property type="entry name" value="DNA2/NAM7 HELICASE FAMILY MEMBER"/>
    <property type="match status" value="1"/>
</dbReference>
<keyword evidence="1" id="KW-0547">Nucleotide-binding</keyword>
<dbReference type="InterPro" id="IPR027417">
    <property type="entry name" value="P-loop_NTPase"/>
</dbReference>
<dbReference type="Gene3D" id="3.40.50.300">
    <property type="entry name" value="P-loop containing nucleotide triphosphate hydrolases"/>
    <property type="match status" value="1"/>
</dbReference>